<keyword evidence="5" id="KW-1185">Reference proteome</keyword>
<comment type="similarity">
    <text evidence="1">Belongs to the MlaA family.</text>
</comment>
<feature type="signal peptide" evidence="3">
    <location>
        <begin position="1"/>
        <end position="21"/>
    </location>
</feature>
<feature type="chain" id="PRO_5046112124" evidence="3">
    <location>
        <begin position="22"/>
        <end position="260"/>
    </location>
</feature>
<sequence>MSLFFFRAVLLGGVLSLTACASAPSEQQAATTNDVQPAYADVRDPLERINRPLWDFNYDVLDAYLLRPLTVGYITVVPKPARKGLSNVVNNLGEPASFVNSVLQAKPKKAAVSVGRFVLNSTTGFFGLFDVATNIGLTNAEEDFSQTMAVWGIGDGPFLMIPARGPTTVRDTAGSLVDNLYFPLSLLNTPLTISRAVIGALDGREQLMQVENMLNDSLDPYSFVKESYYQRQIFKIYDGNPPKPEETLDDDVLDFLDEIE</sequence>
<keyword evidence="4" id="KW-0449">Lipoprotein</keyword>
<reference evidence="4 5" key="1">
    <citation type="submission" date="2021-10" db="EMBL/GenBank/DDBJ databases">
        <title>Alishewanella koreense sp. nov. isolated from seawater of southwestern coast in South Korea and the proposal for the reclassification of Rheinheimera perlucida and Rheinheimera tuosuensis as Arsukibacterium perlucida and Arsukibacterium tuosuensis.</title>
        <authorList>
            <person name="Kim K.H."/>
            <person name="Ruan W."/>
            <person name="Kim K.R."/>
            <person name="Baek J.H."/>
            <person name="Jeon C.O."/>
        </authorList>
    </citation>
    <scope>NUCLEOTIDE SEQUENCE [LARGE SCALE GENOMIC DNA]</scope>
    <source>
        <strain evidence="4 5">16-MA</strain>
    </source>
</reference>
<evidence type="ECO:0000256" key="2">
    <source>
        <dbReference type="ARBA" id="ARBA00022729"/>
    </source>
</evidence>
<keyword evidence="2 3" id="KW-0732">Signal</keyword>
<dbReference type="PRINTS" id="PR01805">
    <property type="entry name" value="VACJLIPOPROT"/>
</dbReference>
<dbReference type="PANTHER" id="PTHR30035:SF3">
    <property type="entry name" value="INTERMEMBRANE PHOSPHOLIPID TRANSPORT SYSTEM LIPOPROTEIN MLAA"/>
    <property type="match status" value="1"/>
</dbReference>
<evidence type="ECO:0000256" key="1">
    <source>
        <dbReference type="ARBA" id="ARBA00010634"/>
    </source>
</evidence>
<gene>
    <name evidence="4" type="ORF">JAO78_004615</name>
</gene>
<protein>
    <submittedName>
        <fullName evidence="4">VacJ family lipoprotein</fullName>
    </submittedName>
</protein>
<dbReference type="Proteomes" id="UP000633814">
    <property type="component" value="Unassembled WGS sequence"/>
</dbReference>
<dbReference type="EMBL" id="JAEINI020000002">
    <property type="protein sequence ID" value="MCB5226092.1"/>
    <property type="molecule type" value="Genomic_DNA"/>
</dbReference>
<evidence type="ECO:0000256" key="3">
    <source>
        <dbReference type="SAM" id="SignalP"/>
    </source>
</evidence>
<dbReference type="InterPro" id="IPR007428">
    <property type="entry name" value="MlaA"/>
</dbReference>
<accession>A0ABS8C192</accession>
<dbReference type="Pfam" id="PF04333">
    <property type="entry name" value="MlaA"/>
    <property type="match status" value="1"/>
</dbReference>
<dbReference type="PROSITE" id="PS51257">
    <property type="entry name" value="PROKAR_LIPOPROTEIN"/>
    <property type="match status" value="1"/>
</dbReference>
<proteinExistence type="inferred from homology"/>
<name>A0ABS8C192_9ALTE</name>
<evidence type="ECO:0000313" key="5">
    <source>
        <dbReference type="Proteomes" id="UP000633814"/>
    </source>
</evidence>
<evidence type="ECO:0000313" key="4">
    <source>
        <dbReference type="EMBL" id="MCB5226092.1"/>
    </source>
</evidence>
<comment type="caution">
    <text evidence="4">The sequence shown here is derived from an EMBL/GenBank/DDBJ whole genome shotgun (WGS) entry which is preliminary data.</text>
</comment>
<dbReference type="RefSeq" id="WP_226750182.1">
    <property type="nucleotide sequence ID" value="NZ_JAEINI020000002.1"/>
</dbReference>
<dbReference type="PANTHER" id="PTHR30035">
    <property type="entry name" value="LIPOPROTEIN VACJ-RELATED"/>
    <property type="match status" value="1"/>
</dbReference>
<organism evidence="4 5">
    <name type="scientific">Alishewanella maricola</name>
    <dbReference type="NCBI Taxonomy" id="2795740"/>
    <lineage>
        <taxon>Bacteria</taxon>
        <taxon>Pseudomonadati</taxon>
        <taxon>Pseudomonadota</taxon>
        <taxon>Gammaproteobacteria</taxon>
        <taxon>Alteromonadales</taxon>
        <taxon>Alteromonadaceae</taxon>
        <taxon>Alishewanella</taxon>
    </lineage>
</organism>